<evidence type="ECO:0000256" key="10">
    <source>
        <dbReference type="ARBA" id="ARBA00023310"/>
    </source>
</evidence>
<evidence type="ECO:0000256" key="14">
    <source>
        <dbReference type="RuleBase" id="RU003848"/>
    </source>
</evidence>
<dbReference type="Proteomes" id="UP000176992">
    <property type="component" value="Unassembled WGS sequence"/>
</dbReference>
<comment type="similarity">
    <text evidence="1 13 14">Belongs to the ATPase B chain family.</text>
</comment>
<evidence type="ECO:0000256" key="12">
    <source>
        <dbReference type="ARBA" id="ARBA00037847"/>
    </source>
</evidence>
<evidence type="ECO:0000313" key="17">
    <source>
        <dbReference type="Proteomes" id="UP000176992"/>
    </source>
</evidence>
<dbReference type="HAMAP" id="MF_01398">
    <property type="entry name" value="ATP_synth_b_bprime"/>
    <property type="match status" value="1"/>
</dbReference>
<evidence type="ECO:0000256" key="7">
    <source>
        <dbReference type="ARBA" id="ARBA00022989"/>
    </source>
</evidence>
<dbReference type="InterPro" id="IPR028987">
    <property type="entry name" value="ATP_synth_B-like_membr_sf"/>
</dbReference>
<keyword evidence="7 13" id="KW-1133">Transmembrane helix</keyword>
<evidence type="ECO:0000256" key="4">
    <source>
        <dbReference type="ARBA" id="ARBA00022547"/>
    </source>
</evidence>
<dbReference type="CDD" id="cd06503">
    <property type="entry name" value="ATP-synt_Fo_b"/>
    <property type="match status" value="1"/>
</dbReference>
<evidence type="ECO:0000256" key="3">
    <source>
        <dbReference type="ARBA" id="ARBA00022475"/>
    </source>
</evidence>
<dbReference type="GO" id="GO:0045259">
    <property type="term" value="C:proton-transporting ATP synthase complex"/>
    <property type="evidence" value="ECO:0007669"/>
    <property type="project" value="UniProtKB-KW"/>
</dbReference>
<keyword evidence="15" id="KW-0175">Coiled coil</keyword>
<evidence type="ECO:0000256" key="9">
    <source>
        <dbReference type="ARBA" id="ARBA00023136"/>
    </source>
</evidence>
<dbReference type="Pfam" id="PF00430">
    <property type="entry name" value="ATP-synt_B"/>
    <property type="match status" value="1"/>
</dbReference>
<keyword evidence="4 13" id="KW-0138">CF(0)</keyword>
<dbReference type="GO" id="GO:0046961">
    <property type="term" value="F:proton-transporting ATPase activity, rotational mechanism"/>
    <property type="evidence" value="ECO:0007669"/>
    <property type="project" value="TreeGrafter"/>
</dbReference>
<gene>
    <name evidence="13" type="primary">atpF</name>
    <name evidence="16" type="ORF">A2Z86_02715</name>
</gene>
<evidence type="ECO:0000256" key="5">
    <source>
        <dbReference type="ARBA" id="ARBA00022692"/>
    </source>
</evidence>
<dbReference type="EMBL" id="MFIV01000154">
    <property type="protein sequence ID" value="OGF98184.1"/>
    <property type="molecule type" value="Genomic_DNA"/>
</dbReference>
<sequence length="168" mass="19154">MGQTSLLEINPGLVVWTLVTFVALLLILKKFVWGPILAAVDRREESLKQMFESAEKAKLQAQQLLESYEKQLAAAREEVEKIIENGKIRAGKAADEIIAQAHEESRELVERAKAEIIRERDEAAARIRNEVVRISLEAAERLIVKTLEEADHRRFIEQTIAEIETRVK</sequence>
<organism evidence="16 17">
    <name type="scientific">Candidatus Glassbacteria bacterium GWA2_58_10</name>
    <dbReference type="NCBI Taxonomy" id="1817865"/>
    <lineage>
        <taxon>Bacteria</taxon>
        <taxon>Candidatus Glassiibacteriota</taxon>
    </lineage>
</organism>
<name>A0A1F5YDF9_9BACT</name>
<dbReference type="InterPro" id="IPR002146">
    <property type="entry name" value="ATP_synth_b/b'su_bac/chlpt"/>
</dbReference>
<accession>A0A1F5YDF9</accession>
<evidence type="ECO:0000256" key="15">
    <source>
        <dbReference type="SAM" id="Coils"/>
    </source>
</evidence>
<dbReference type="AlphaFoldDB" id="A0A1F5YDF9"/>
<dbReference type="PANTHER" id="PTHR33445:SF1">
    <property type="entry name" value="ATP SYNTHASE SUBUNIT B"/>
    <property type="match status" value="1"/>
</dbReference>
<evidence type="ECO:0000256" key="13">
    <source>
        <dbReference type="HAMAP-Rule" id="MF_01398"/>
    </source>
</evidence>
<proteinExistence type="inferred from homology"/>
<comment type="caution">
    <text evidence="16">The sequence shown here is derived from an EMBL/GenBank/DDBJ whole genome shotgun (WGS) entry which is preliminary data.</text>
</comment>
<comment type="function">
    <text evidence="11 13">F(1)F(0) ATP synthase produces ATP from ADP in the presence of a proton or sodium gradient. F-type ATPases consist of two structural domains, F(1) containing the extramembraneous catalytic core and F(0) containing the membrane proton channel, linked together by a central stalk and a peripheral stalk. During catalysis, ATP synthesis in the catalytic domain of F(1) is coupled via a rotary mechanism of the central stalk subunits to proton translocation.</text>
</comment>
<protein>
    <recommendedName>
        <fullName evidence="13">ATP synthase subunit b</fullName>
    </recommendedName>
    <alternativeName>
        <fullName evidence="13">ATP synthase F(0) sector subunit b</fullName>
    </alternativeName>
    <alternativeName>
        <fullName evidence="13">ATPase subunit I</fullName>
    </alternativeName>
    <alternativeName>
        <fullName evidence="13">F-type ATPase subunit b</fullName>
        <shortName evidence="13">F-ATPase subunit b</shortName>
    </alternativeName>
</protein>
<keyword evidence="3 13" id="KW-1003">Cell membrane</keyword>
<comment type="subunit">
    <text evidence="13">F-type ATPases have 2 components, F(1) - the catalytic core - and F(0) - the membrane proton channel. F(1) has five subunits: alpha(3), beta(3), gamma(1), delta(1), epsilon(1). F(0) has three main subunits: a(1), b(2) and c(10-14). The alpha and beta chains form an alternating ring which encloses part of the gamma chain. F(1) is attached to F(0) by a central stalk formed by the gamma and epsilon chains, while a peripheral stalk is formed by the delta and b chains.</text>
</comment>
<dbReference type="GO" id="GO:0005886">
    <property type="term" value="C:plasma membrane"/>
    <property type="evidence" value="ECO:0007669"/>
    <property type="project" value="UniProtKB-SubCell"/>
</dbReference>
<dbReference type="InterPro" id="IPR050059">
    <property type="entry name" value="ATP_synthase_B_chain"/>
</dbReference>
<dbReference type="GO" id="GO:0046933">
    <property type="term" value="F:proton-transporting ATP synthase activity, rotational mechanism"/>
    <property type="evidence" value="ECO:0007669"/>
    <property type="project" value="UniProtKB-UniRule"/>
</dbReference>
<keyword evidence="5 13" id="KW-0812">Transmembrane</keyword>
<dbReference type="InterPro" id="IPR005864">
    <property type="entry name" value="ATP_synth_F0_bsu_bac"/>
</dbReference>
<dbReference type="NCBIfam" id="TIGR01144">
    <property type="entry name" value="ATP_synt_b"/>
    <property type="match status" value="1"/>
</dbReference>
<evidence type="ECO:0000256" key="1">
    <source>
        <dbReference type="ARBA" id="ARBA00005513"/>
    </source>
</evidence>
<keyword evidence="2 13" id="KW-0813">Transport</keyword>
<keyword evidence="6 13" id="KW-0375">Hydrogen ion transport</keyword>
<keyword evidence="9 13" id="KW-0472">Membrane</keyword>
<evidence type="ECO:0000256" key="11">
    <source>
        <dbReference type="ARBA" id="ARBA00025198"/>
    </source>
</evidence>
<feature type="coiled-coil region" evidence="15">
    <location>
        <begin position="47"/>
        <end position="122"/>
    </location>
</feature>
<dbReference type="GO" id="GO:0012505">
    <property type="term" value="C:endomembrane system"/>
    <property type="evidence" value="ECO:0007669"/>
    <property type="project" value="UniProtKB-SubCell"/>
</dbReference>
<dbReference type="SUPFAM" id="SSF81573">
    <property type="entry name" value="F1F0 ATP synthase subunit B, membrane domain"/>
    <property type="match status" value="1"/>
</dbReference>
<feature type="transmembrane region" description="Helical" evidence="13">
    <location>
        <begin position="13"/>
        <end position="40"/>
    </location>
</feature>
<dbReference type="PANTHER" id="PTHR33445">
    <property type="entry name" value="ATP SYNTHASE SUBUNIT B', CHLOROPLASTIC"/>
    <property type="match status" value="1"/>
</dbReference>
<comment type="subcellular location">
    <subcellularLocation>
        <location evidence="13">Cell membrane</location>
        <topology evidence="13">Single-pass membrane protein</topology>
    </subcellularLocation>
    <subcellularLocation>
        <location evidence="12">Endomembrane system</location>
        <topology evidence="12">Single-pass membrane protein</topology>
    </subcellularLocation>
</comment>
<evidence type="ECO:0000256" key="2">
    <source>
        <dbReference type="ARBA" id="ARBA00022448"/>
    </source>
</evidence>
<comment type="function">
    <text evidence="13">Component of the F(0) channel, it forms part of the peripheral stalk, linking F(1) to F(0).</text>
</comment>
<reference evidence="16 17" key="1">
    <citation type="journal article" date="2016" name="Nat. Commun.">
        <title>Thousands of microbial genomes shed light on interconnected biogeochemical processes in an aquifer system.</title>
        <authorList>
            <person name="Anantharaman K."/>
            <person name="Brown C.T."/>
            <person name="Hug L.A."/>
            <person name="Sharon I."/>
            <person name="Castelle C.J."/>
            <person name="Probst A.J."/>
            <person name="Thomas B.C."/>
            <person name="Singh A."/>
            <person name="Wilkins M.J."/>
            <person name="Karaoz U."/>
            <person name="Brodie E.L."/>
            <person name="Williams K.H."/>
            <person name="Hubbard S.S."/>
            <person name="Banfield J.F."/>
        </authorList>
    </citation>
    <scope>NUCLEOTIDE SEQUENCE [LARGE SCALE GENOMIC DNA]</scope>
</reference>
<evidence type="ECO:0000256" key="8">
    <source>
        <dbReference type="ARBA" id="ARBA00023065"/>
    </source>
</evidence>
<evidence type="ECO:0000256" key="6">
    <source>
        <dbReference type="ARBA" id="ARBA00022781"/>
    </source>
</evidence>
<evidence type="ECO:0000313" key="16">
    <source>
        <dbReference type="EMBL" id="OGF98184.1"/>
    </source>
</evidence>
<keyword evidence="8 13" id="KW-0406">Ion transport</keyword>
<keyword evidence="10 13" id="KW-0066">ATP synthesis</keyword>